<dbReference type="AlphaFoldDB" id="A0A9P8LVA0"/>
<organism evidence="3 4">
    <name type="scientific">Spironucleus salmonicida</name>
    <dbReference type="NCBI Taxonomy" id="348837"/>
    <lineage>
        <taxon>Eukaryota</taxon>
        <taxon>Metamonada</taxon>
        <taxon>Diplomonadida</taxon>
        <taxon>Hexamitidae</taxon>
        <taxon>Hexamitinae</taxon>
        <taxon>Spironucleus</taxon>
    </lineage>
</organism>
<dbReference type="SUPFAM" id="SSF56112">
    <property type="entry name" value="Protein kinase-like (PK-like)"/>
    <property type="match status" value="1"/>
</dbReference>
<dbReference type="PROSITE" id="PS50290">
    <property type="entry name" value="PI3_4_KINASE_3"/>
    <property type="match status" value="1"/>
</dbReference>
<dbReference type="InterPro" id="IPR003152">
    <property type="entry name" value="FATC_dom"/>
</dbReference>
<dbReference type="EMBL" id="AUWU02000003">
    <property type="protein sequence ID" value="KAH0574890.1"/>
    <property type="molecule type" value="Genomic_DNA"/>
</dbReference>
<dbReference type="RefSeq" id="XP_067765663.1">
    <property type="nucleotide sequence ID" value="XM_067906395.1"/>
</dbReference>
<keyword evidence="3" id="KW-0808">Transferase</keyword>
<dbReference type="Pfam" id="PF02260">
    <property type="entry name" value="FATC"/>
    <property type="match status" value="1"/>
</dbReference>
<dbReference type="InterPro" id="IPR011009">
    <property type="entry name" value="Kinase-like_dom_sf"/>
</dbReference>
<evidence type="ECO:0000313" key="3">
    <source>
        <dbReference type="EMBL" id="KAH0574890.1"/>
    </source>
</evidence>
<dbReference type="GeneID" id="94296528"/>
<proteinExistence type="predicted"/>
<sequence length="245" mass="29053">MNSEVLKLLQQRYKYQNSNIYVGIMQFVEFTSIYQILTNSLYLSLELKKLNLEDPNFTKISQFNKKELLDFQDKLSYSYLSEYFQIQSNIRPYALQNNFLISYVLSSLITCYFGIGDRHLDNICVLQDGQILQIDLEHAWFQGLKSKVQEIIPFRFTKIFSSLYSDNLFEQLFVACHKALFQNQEVVQFVLDSTPNPLIKQIVKQKLQCKYQGSTTIEQQVNILTKEAINIDELMKMWKGWMYWF</sequence>
<gene>
    <name evidence="3" type="ORF">SS50377_22505</name>
</gene>
<dbReference type="OrthoDB" id="67688at2759"/>
<dbReference type="KEGG" id="ssao:94296528"/>
<reference evidence="3 4" key="1">
    <citation type="journal article" date="2014" name="PLoS Genet.">
        <title>The Genome of Spironucleus salmonicida Highlights a Fish Pathogen Adapted to Fluctuating Environments.</title>
        <authorList>
            <person name="Xu F."/>
            <person name="Jerlstrom-Hultqvist J."/>
            <person name="Einarsson E."/>
            <person name="Astvaldsson A."/>
            <person name="Svard S.G."/>
            <person name="Andersson J.O."/>
        </authorList>
    </citation>
    <scope>NUCLEOTIDE SEQUENCE [LARGE SCALE GENOMIC DNA]</scope>
    <source>
        <strain evidence="3 4">ATCC 50377</strain>
    </source>
</reference>
<dbReference type="InterPro" id="IPR036940">
    <property type="entry name" value="PI3/4_kinase_cat_sf"/>
</dbReference>
<dbReference type="GO" id="GO:0016301">
    <property type="term" value="F:kinase activity"/>
    <property type="evidence" value="ECO:0007669"/>
    <property type="project" value="UniProtKB-KW"/>
</dbReference>
<accession>A0A9P8LVA0</accession>
<evidence type="ECO:0000313" key="4">
    <source>
        <dbReference type="Proteomes" id="UP000018208"/>
    </source>
</evidence>
<protein>
    <submittedName>
        <fullName evidence="3">Kinase, PIK</fullName>
    </submittedName>
</protein>
<evidence type="ECO:0000259" key="1">
    <source>
        <dbReference type="PROSITE" id="PS50290"/>
    </source>
</evidence>
<feature type="domain" description="PI3K/PI4K catalytic" evidence="1">
    <location>
        <begin position="1"/>
        <end position="245"/>
    </location>
</feature>
<evidence type="ECO:0000259" key="2">
    <source>
        <dbReference type="PROSITE" id="PS51190"/>
    </source>
</evidence>
<dbReference type="Proteomes" id="UP000018208">
    <property type="component" value="Unassembled WGS sequence"/>
</dbReference>
<keyword evidence="3" id="KW-0418">Kinase</keyword>
<dbReference type="Pfam" id="PF00454">
    <property type="entry name" value="PI3_PI4_kinase"/>
    <property type="match status" value="1"/>
</dbReference>
<keyword evidence="4" id="KW-1185">Reference proteome</keyword>
<dbReference type="Gene3D" id="1.10.1070.11">
    <property type="entry name" value="Phosphatidylinositol 3-/4-kinase, catalytic domain"/>
    <property type="match status" value="1"/>
</dbReference>
<name>A0A9P8LVA0_9EUKA</name>
<dbReference type="PROSITE" id="PS51190">
    <property type="entry name" value="FATC"/>
    <property type="match status" value="1"/>
</dbReference>
<dbReference type="SMART" id="SM00146">
    <property type="entry name" value="PI3Kc"/>
    <property type="match status" value="1"/>
</dbReference>
<comment type="caution">
    <text evidence="3">The sequence shown here is derived from an EMBL/GenBank/DDBJ whole genome shotgun (WGS) entry which is preliminary data.</text>
</comment>
<feature type="domain" description="FATC" evidence="2">
    <location>
        <begin position="213"/>
        <end position="245"/>
    </location>
</feature>
<dbReference type="InterPro" id="IPR000403">
    <property type="entry name" value="PI3/4_kinase_cat_dom"/>
</dbReference>